<organism evidence="1 2">
    <name type="scientific">Lactuca saligna</name>
    <name type="common">Willowleaf lettuce</name>
    <dbReference type="NCBI Taxonomy" id="75948"/>
    <lineage>
        <taxon>Eukaryota</taxon>
        <taxon>Viridiplantae</taxon>
        <taxon>Streptophyta</taxon>
        <taxon>Embryophyta</taxon>
        <taxon>Tracheophyta</taxon>
        <taxon>Spermatophyta</taxon>
        <taxon>Magnoliopsida</taxon>
        <taxon>eudicotyledons</taxon>
        <taxon>Gunneridae</taxon>
        <taxon>Pentapetalae</taxon>
        <taxon>asterids</taxon>
        <taxon>campanulids</taxon>
        <taxon>Asterales</taxon>
        <taxon>Asteraceae</taxon>
        <taxon>Cichorioideae</taxon>
        <taxon>Cichorieae</taxon>
        <taxon>Lactucinae</taxon>
        <taxon>Lactuca</taxon>
    </lineage>
</organism>
<gene>
    <name evidence="1" type="ORF">LSALG_LOCUS11052</name>
</gene>
<dbReference type="EMBL" id="OX465078">
    <property type="protein sequence ID" value="CAI9270755.1"/>
    <property type="molecule type" value="Genomic_DNA"/>
</dbReference>
<sequence length="171" mass="18805">MRLSEMSWASKDHEEPGKTLSCASLCKSSTIMRPSVRLLATHPSSSSSFLLVRCRGTPMCHRLSSVWVVLYVKYLAKNPPLLHGDGCHLVLPPISATSHRTTTTIGNGSCRRCAVAVAIGPPHAAMKWVIVCIPEKEAYFVVCVLFSRKTKEATTTIVRWWLPPQATAGHH</sequence>
<name>A0AA35VFI5_LACSI</name>
<reference evidence="1" key="1">
    <citation type="submission" date="2023-04" db="EMBL/GenBank/DDBJ databases">
        <authorList>
            <person name="Vijverberg K."/>
            <person name="Xiong W."/>
            <person name="Schranz E."/>
        </authorList>
    </citation>
    <scope>NUCLEOTIDE SEQUENCE</scope>
</reference>
<evidence type="ECO:0000313" key="1">
    <source>
        <dbReference type="EMBL" id="CAI9270755.1"/>
    </source>
</evidence>
<dbReference type="Proteomes" id="UP001177003">
    <property type="component" value="Chromosome 2"/>
</dbReference>
<proteinExistence type="predicted"/>
<accession>A0AA35VFI5</accession>
<dbReference type="AlphaFoldDB" id="A0AA35VFI5"/>
<protein>
    <submittedName>
        <fullName evidence="1">Uncharacterized protein</fullName>
    </submittedName>
</protein>
<evidence type="ECO:0000313" key="2">
    <source>
        <dbReference type="Proteomes" id="UP001177003"/>
    </source>
</evidence>
<keyword evidence="2" id="KW-1185">Reference proteome</keyword>